<gene>
    <name evidence="1" type="ORF">O6H91_06G016600</name>
</gene>
<evidence type="ECO:0000313" key="2">
    <source>
        <dbReference type="Proteomes" id="UP001162992"/>
    </source>
</evidence>
<keyword evidence="2" id="KW-1185">Reference proteome</keyword>
<sequence>MDLEEARRKLYDRVHCLDADNVLKIMGYLLLQEWEEQEMLRLALGSDIVLHSLITKARKELGITSPIGFSSSLKQQQQLSPRPFISPESSHFLMNFSTKSQSALYEANGVASPTSPHYHNSLYDQNIASKERLLLLKDTMLSSWRPCRFFAKGYCKHGSSCRFVHESIQQKVGLSTGLDQNRDHQEVEGSIEIGSFEVLEKELRELLRGRSVVSIATLPQLYYDNYGKLLQADRYFSHPAPGKSGHHNLIKLLIQMPKTVTIVRWPHGQYAAILAEDTAKFMAYTGGSLDATDAFNSSSRQIYLTFPAESTFTEENASDYFTTFGPVQDVRIPNQQKRMFGFVTFTYAETVRKVLSEGNPHYIMEERVLVKPYKEKAKLAERKYLERLELLKYPYAHNIETSHGYEASEIYKQLLRRQIAEGEQDPVTALQQKLALLHLANIQKQNMEAKNSNSHIRLQQIPSMYEEPQSDDFESRSEELFDIHSTPYECVLDVLNTFETAYEDESIDYYEDKHMSNTYANSPPKFD</sequence>
<reference evidence="2" key="1">
    <citation type="journal article" date="2024" name="Proc. Natl. Acad. Sci. U.S.A.">
        <title>Extraordinary preservation of gene collinearity over three hundred million years revealed in homosporous lycophytes.</title>
        <authorList>
            <person name="Li C."/>
            <person name="Wickell D."/>
            <person name="Kuo L.Y."/>
            <person name="Chen X."/>
            <person name="Nie B."/>
            <person name="Liao X."/>
            <person name="Peng D."/>
            <person name="Ji J."/>
            <person name="Jenkins J."/>
            <person name="Williams M."/>
            <person name="Shu S."/>
            <person name="Plott C."/>
            <person name="Barry K."/>
            <person name="Rajasekar S."/>
            <person name="Grimwood J."/>
            <person name="Han X."/>
            <person name="Sun S."/>
            <person name="Hou Z."/>
            <person name="He W."/>
            <person name="Dai G."/>
            <person name="Sun C."/>
            <person name="Schmutz J."/>
            <person name="Leebens-Mack J.H."/>
            <person name="Li F.W."/>
            <person name="Wang L."/>
        </authorList>
    </citation>
    <scope>NUCLEOTIDE SEQUENCE [LARGE SCALE GENOMIC DNA]</scope>
    <source>
        <strain evidence="2">cv. PW_Plant_1</strain>
    </source>
</reference>
<accession>A0ACC2DBA1</accession>
<organism evidence="1 2">
    <name type="scientific">Diphasiastrum complanatum</name>
    <name type="common">Issler's clubmoss</name>
    <name type="synonym">Lycopodium complanatum</name>
    <dbReference type="NCBI Taxonomy" id="34168"/>
    <lineage>
        <taxon>Eukaryota</taxon>
        <taxon>Viridiplantae</taxon>
        <taxon>Streptophyta</taxon>
        <taxon>Embryophyta</taxon>
        <taxon>Tracheophyta</taxon>
        <taxon>Lycopodiopsida</taxon>
        <taxon>Lycopodiales</taxon>
        <taxon>Lycopodiaceae</taxon>
        <taxon>Lycopodioideae</taxon>
        <taxon>Diphasiastrum</taxon>
    </lineage>
</organism>
<comment type="caution">
    <text evidence="1">The sequence shown here is derived from an EMBL/GenBank/DDBJ whole genome shotgun (WGS) entry which is preliminary data.</text>
</comment>
<dbReference type="EMBL" id="CM055097">
    <property type="protein sequence ID" value="KAJ7551470.1"/>
    <property type="molecule type" value="Genomic_DNA"/>
</dbReference>
<dbReference type="Proteomes" id="UP001162992">
    <property type="component" value="Chromosome 6"/>
</dbReference>
<evidence type="ECO:0000313" key="1">
    <source>
        <dbReference type="EMBL" id="KAJ7551470.1"/>
    </source>
</evidence>
<proteinExistence type="predicted"/>
<name>A0ACC2DBA1_DIPCM</name>
<protein>
    <submittedName>
        <fullName evidence="1">Uncharacterized protein</fullName>
    </submittedName>
</protein>